<proteinExistence type="predicted"/>
<dbReference type="Proteomes" id="UP001385951">
    <property type="component" value="Unassembled WGS sequence"/>
</dbReference>
<protein>
    <submittedName>
        <fullName evidence="2">Uncharacterized protein</fullName>
    </submittedName>
</protein>
<reference evidence="2 3" key="1">
    <citation type="submission" date="2022-09" db="EMBL/GenBank/DDBJ databases">
        <authorList>
            <person name="Palmer J.M."/>
        </authorList>
    </citation>
    <scope>NUCLEOTIDE SEQUENCE [LARGE SCALE GENOMIC DNA]</scope>
    <source>
        <strain evidence="2 3">DSM 7382</strain>
    </source>
</reference>
<sequence length="157" mass="17551">MRTKPQMNRAGTYATDRRSESVRESVVPSGHHSSIPSEYALSISPSETNSFRSTIHGIGTDMGRVALGLGLAVFRGIEVIDVSLKVAMLRRQLYKSEGEYGSNGQLWIQDKEGFRNLMSLLSYTRTGLLTKTTRQQILLLLADVRINHFGTQHFIHS</sequence>
<dbReference type="AlphaFoldDB" id="A0AAW0G8I5"/>
<evidence type="ECO:0000313" key="3">
    <source>
        <dbReference type="Proteomes" id="UP001385951"/>
    </source>
</evidence>
<feature type="region of interest" description="Disordered" evidence="1">
    <location>
        <begin position="1"/>
        <end position="34"/>
    </location>
</feature>
<name>A0AAW0G8I5_9APHY</name>
<organism evidence="2 3">
    <name type="scientific">Cerrena zonata</name>
    <dbReference type="NCBI Taxonomy" id="2478898"/>
    <lineage>
        <taxon>Eukaryota</taxon>
        <taxon>Fungi</taxon>
        <taxon>Dikarya</taxon>
        <taxon>Basidiomycota</taxon>
        <taxon>Agaricomycotina</taxon>
        <taxon>Agaricomycetes</taxon>
        <taxon>Polyporales</taxon>
        <taxon>Cerrenaceae</taxon>
        <taxon>Cerrena</taxon>
    </lineage>
</organism>
<accession>A0AAW0G8I5</accession>
<evidence type="ECO:0000256" key="1">
    <source>
        <dbReference type="SAM" id="MobiDB-lite"/>
    </source>
</evidence>
<comment type="caution">
    <text evidence="2">The sequence shown here is derived from an EMBL/GenBank/DDBJ whole genome shotgun (WGS) entry which is preliminary data.</text>
</comment>
<keyword evidence="3" id="KW-1185">Reference proteome</keyword>
<evidence type="ECO:0000313" key="2">
    <source>
        <dbReference type="EMBL" id="KAK7685345.1"/>
    </source>
</evidence>
<gene>
    <name evidence="2" type="ORF">QCA50_011709</name>
</gene>
<dbReference type="EMBL" id="JASBNA010000021">
    <property type="protein sequence ID" value="KAK7685345.1"/>
    <property type="molecule type" value="Genomic_DNA"/>
</dbReference>